<name>A0A1A5YQQ1_9BACL</name>
<keyword evidence="4" id="KW-1185">Reference proteome</keyword>
<comment type="caution">
    <text evidence="3">The sequence shown here is derived from an EMBL/GenBank/DDBJ whole genome shotgun (WGS) entry which is preliminary data.</text>
</comment>
<evidence type="ECO:0008006" key="5">
    <source>
        <dbReference type="Google" id="ProtNLM"/>
    </source>
</evidence>
<evidence type="ECO:0000313" key="4">
    <source>
        <dbReference type="Proteomes" id="UP000092024"/>
    </source>
</evidence>
<proteinExistence type="predicted"/>
<dbReference type="Gene3D" id="3.30.1450.10">
    <property type="match status" value="1"/>
</dbReference>
<sequence>MKAWVKLLFTLVLVFSLTACDKAFDGEKWSENPEERGSMMGSLQKKHELKGMTEDEIVELLGEPSSKQEEEEERQFVYYLGRASLGVDDSLLRLYFSEDGIVESYRITND</sequence>
<dbReference type="STRING" id="1844972.A7K91_08295"/>
<dbReference type="Proteomes" id="UP000092024">
    <property type="component" value="Unassembled WGS sequence"/>
</dbReference>
<protein>
    <recommendedName>
        <fullName evidence="5">Lipoprotein SmpA/OmlA domain-containing protein</fullName>
    </recommendedName>
</protein>
<evidence type="ECO:0000313" key="3">
    <source>
        <dbReference type="EMBL" id="OBR67730.1"/>
    </source>
</evidence>
<evidence type="ECO:0000256" key="2">
    <source>
        <dbReference type="SAM" id="SignalP"/>
    </source>
</evidence>
<accession>A0A1A5YQQ1</accession>
<feature type="chain" id="PRO_5039213562" description="Lipoprotein SmpA/OmlA domain-containing protein" evidence="2">
    <location>
        <begin position="20"/>
        <end position="110"/>
    </location>
</feature>
<feature type="signal peptide" evidence="2">
    <location>
        <begin position="1"/>
        <end position="19"/>
    </location>
</feature>
<dbReference type="InterPro" id="IPR037873">
    <property type="entry name" value="BamE-like"/>
</dbReference>
<gene>
    <name evidence="3" type="ORF">A7K91_08295</name>
</gene>
<keyword evidence="1 2" id="KW-0732">Signal</keyword>
<dbReference type="EMBL" id="LYPA01000031">
    <property type="protein sequence ID" value="OBR67730.1"/>
    <property type="molecule type" value="Genomic_DNA"/>
</dbReference>
<evidence type="ECO:0000256" key="1">
    <source>
        <dbReference type="ARBA" id="ARBA00022729"/>
    </source>
</evidence>
<dbReference type="AlphaFoldDB" id="A0A1A5YQQ1"/>
<reference evidence="3 4" key="1">
    <citation type="submission" date="2016-05" db="EMBL/GenBank/DDBJ databases">
        <title>Paenibacillus oryzae. sp. nov., isolated from the rice root.</title>
        <authorList>
            <person name="Zhang J."/>
            <person name="Zhang X."/>
        </authorList>
    </citation>
    <scope>NUCLEOTIDE SEQUENCE [LARGE SCALE GENOMIC DNA]</scope>
    <source>
        <strain evidence="3 4">1DrF-4</strain>
    </source>
</reference>
<dbReference type="RefSeq" id="WP_068680039.1">
    <property type="nucleotide sequence ID" value="NZ_LYPA01000031.1"/>
</dbReference>
<dbReference type="OrthoDB" id="2623622at2"/>
<organism evidence="3 4">
    <name type="scientific">Paenibacillus oryzae</name>
    <dbReference type="NCBI Taxonomy" id="1844972"/>
    <lineage>
        <taxon>Bacteria</taxon>
        <taxon>Bacillati</taxon>
        <taxon>Bacillota</taxon>
        <taxon>Bacilli</taxon>
        <taxon>Bacillales</taxon>
        <taxon>Paenibacillaceae</taxon>
        <taxon>Paenibacillus</taxon>
    </lineage>
</organism>
<dbReference type="PROSITE" id="PS51257">
    <property type="entry name" value="PROKAR_LIPOPROTEIN"/>
    <property type="match status" value="1"/>
</dbReference>